<dbReference type="EMBL" id="HAEB01000219">
    <property type="protein sequence ID" value="SBQ46636.1"/>
    <property type="molecule type" value="Transcribed_RNA"/>
</dbReference>
<dbReference type="AlphaFoldDB" id="A0A1A8EK02"/>
<name>A0A1A8EK02_9TELE</name>
<proteinExistence type="predicted"/>
<feature type="non-terminal residue" evidence="1">
    <location>
        <position position="105"/>
    </location>
</feature>
<accession>A0A1A8EK02</accession>
<gene>
    <name evidence="1" type="primary">Nfu_g_1_012487</name>
</gene>
<evidence type="ECO:0000313" key="1">
    <source>
        <dbReference type="EMBL" id="SBQ46636.1"/>
    </source>
</evidence>
<protein>
    <submittedName>
        <fullName evidence="1">Uncharacterized protein</fullName>
    </submittedName>
</protein>
<sequence>ILFYYLFFFFGKHLHDQNDYIVTVMASAEFTSVWDLSLSVAGGRVPESSCCRSSHQWSGDLRSSVMTHQCRMITQYWVPPIHQPTSIIKQKPHQINPAHQPVTRP</sequence>
<reference evidence="1" key="1">
    <citation type="submission" date="2016-05" db="EMBL/GenBank/DDBJ databases">
        <authorList>
            <person name="Lavstsen T."/>
            <person name="Jespersen J.S."/>
        </authorList>
    </citation>
    <scope>NUCLEOTIDE SEQUENCE</scope>
    <source>
        <tissue evidence="1">Brain</tissue>
    </source>
</reference>
<reference evidence="1" key="2">
    <citation type="submission" date="2016-06" db="EMBL/GenBank/DDBJ databases">
        <title>The genome of a short-lived fish provides insights into sex chromosome evolution and the genetic control of aging.</title>
        <authorList>
            <person name="Reichwald K."/>
            <person name="Felder M."/>
            <person name="Petzold A."/>
            <person name="Koch P."/>
            <person name="Groth M."/>
            <person name="Platzer M."/>
        </authorList>
    </citation>
    <scope>NUCLEOTIDE SEQUENCE</scope>
    <source>
        <tissue evidence="1">Brain</tissue>
    </source>
</reference>
<feature type="non-terminal residue" evidence="1">
    <location>
        <position position="1"/>
    </location>
</feature>
<organism evidence="1">
    <name type="scientific">Nothobranchius korthausae</name>
    <dbReference type="NCBI Taxonomy" id="1143690"/>
    <lineage>
        <taxon>Eukaryota</taxon>
        <taxon>Metazoa</taxon>
        <taxon>Chordata</taxon>
        <taxon>Craniata</taxon>
        <taxon>Vertebrata</taxon>
        <taxon>Euteleostomi</taxon>
        <taxon>Actinopterygii</taxon>
        <taxon>Neopterygii</taxon>
        <taxon>Teleostei</taxon>
        <taxon>Neoteleostei</taxon>
        <taxon>Acanthomorphata</taxon>
        <taxon>Ovalentaria</taxon>
        <taxon>Atherinomorphae</taxon>
        <taxon>Cyprinodontiformes</taxon>
        <taxon>Nothobranchiidae</taxon>
        <taxon>Nothobranchius</taxon>
    </lineage>
</organism>